<dbReference type="PANTHER" id="PTHR30231">
    <property type="entry name" value="DNA POLYMERASE III SUBUNIT EPSILON"/>
    <property type="match status" value="1"/>
</dbReference>
<dbReference type="GO" id="GO:0003676">
    <property type="term" value="F:nucleic acid binding"/>
    <property type="evidence" value="ECO:0007669"/>
    <property type="project" value="InterPro"/>
</dbReference>
<dbReference type="eggNOG" id="COG2905">
    <property type="taxonomic scope" value="Bacteria"/>
</dbReference>
<dbReference type="PROSITE" id="PS51371">
    <property type="entry name" value="CBS"/>
    <property type="match status" value="2"/>
</dbReference>
<evidence type="ECO:0000259" key="4">
    <source>
        <dbReference type="PROSITE" id="PS51371"/>
    </source>
</evidence>
<gene>
    <name evidence="5" type="ordered locus">Meso_2226</name>
</gene>
<dbReference type="GO" id="GO:0005829">
    <property type="term" value="C:cytosol"/>
    <property type="evidence" value="ECO:0007669"/>
    <property type="project" value="TreeGrafter"/>
</dbReference>
<feature type="domain" description="CBS" evidence="4">
    <location>
        <begin position="309"/>
        <end position="366"/>
    </location>
</feature>
<proteinExistence type="predicted"/>
<comment type="subunit">
    <text evidence="2">DNA polymerase III contains a core (composed of alpha, epsilon and theta chains) that associates with a tau subunit. This core dimerizes to form the POLIII' complex. PolIII' associates with the gamma complex (composed of gamma, delta, delta', psi and chi chains) and with the beta chain to form the complete DNA polymerase III complex.</text>
</comment>
<evidence type="ECO:0000313" key="5">
    <source>
        <dbReference type="EMBL" id="ABG63617.1"/>
    </source>
</evidence>
<dbReference type="InterPro" id="IPR046342">
    <property type="entry name" value="CBS_dom_sf"/>
</dbReference>
<dbReference type="PANTHER" id="PTHR30231:SF41">
    <property type="entry name" value="DNA POLYMERASE III SUBUNIT EPSILON"/>
    <property type="match status" value="1"/>
</dbReference>
<evidence type="ECO:0000256" key="3">
    <source>
        <dbReference type="PROSITE-ProRule" id="PRU00703"/>
    </source>
</evidence>
<comment type="function">
    <text evidence="1">DNA polymerase III is a complex, multichain enzyme responsible for most of the replicative synthesis in bacteria. The epsilon subunit contain the editing function and is a proofreading 3'-5' exonuclease.</text>
</comment>
<dbReference type="InterPro" id="IPR005105">
    <property type="entry name" value="GlnD_Uridyltrans_N"/>
</dbReference>
<dbReference type="InterPro" id="IPR000644">
    <property type="entry name" value="CBS_dom"/>
</dbReference>
<dbReference type="Gene3D" id="3.30.420.10">
    <property type="entry name" value="Ribonuclease H-like superfamily/Ribonuclease H"/>
    <property type="match status" value="1"/>
</dbReference>
<keyword evidence="3" id="KW-0129">CBS domain</keyword>
<dbReference type="AlphaFoldDB" id="Q11G58"/>
<feature type="domain" description="CBS" evidence="4">
    <location>
        <begin position="238"/>
        <end position="300"/>
    </location>
</feature>
<dbReference type="Pfam" id="PF03445">
    <property type="entry name" value="DUF294"/>
    <property type="match status" value="1"/>
</dbReference>
<dbReference type="EMBL" id="CP000390">
    <property type="protein sequence ID" value="ABG63617.1"/>
    <property type="molecule type" value="Genomic_DNA"/>
</dbReference>
<dbReference type="InterPro" id="IPR012337">
    <property type="entry name" value="RNaseH-like_sf"/>
</dbReference>
<reference evidence="5" key="1">
    <citation type="submission" date="2006-06" db="EMBL/GenBank/DDBJ databases">
        <title>Complete sequence of chromosome of Chelativorans sp. BNC1.</title>
        <authorList>
            <consortium name="US DOE Joint Genome Institute"/>
            <person name="Copeland A."/>
            <person name="Lucas S."/>
            <person name="Lapidus A."/>
            <person name="Barry K."/>
            <person name="Detter J.C."/>
            <person name="Glavina del Rio T."/>
            <person name="Hammon N."/>
            <person name="Israni S."/>
            <person name="Dalin E."/>
            <person name="Tice H."/>
            <person name="Pitluck S."/>
            <person name="Chertkov O."/>
            <person name="Brettin T."/>
            <person name="Bruce D."/>
            <person name="Han C."/>
            <person name="Tapia R."/>
            <person name="Gilna P."/>
            <person name="Schmutz J."/>
            <person name="Larimer F."/>
            <person name="Land M."/>
            <person name="Hauser L."/>
            <person name="Kyrpides N."/>
            <person name="Mikhailova N."/>
            <person name="Richardson P."/>
        </authorList>
    </citation>
    <scope>NUCLEOTIDE SEQUENCE</scope>
    <source>
        <strain evidence="5">BNC1</strain>
    </source>
</reference>
<accession>Q11G58</accession>
<dbReference type="InterPro" id="IPR036397">
    <property type="entry name" value="RNaseH_sf"/>
</dbReference>
<dbReference type="SUPFAM" id="SSF53098">
    <property type="entry name" value="Ribonuclease H-like"/>
    <property type="match status" value="1"/>
</dbReference>
<dbReference type="STRING" id="266779.Meso_2226"/>
<name>Q11G58_CHESB</name>
<dbReference type="Pfam" id="PF00929">
    <property type="entry name" value="RNase_T"/>
    <property type="match status" value="1"/>
</dbReference>
<dbReference type="InterPro" id="IPR013520">
    <property type="entry name" value="Ribonucl_H"/>
</dbReference>
<dbReference type="KEGG" id="mes:Meso_2226"/>
<dbReference type="CDD" id="cd06127">
    <property type="entry name" value="DEDDh"/>
    <property type="match status" value="1"/>
</dbReference>
<dbReference type="FunFam" id="3.30.420.10:FF:000045">
    <property type="entry name" value="3'-5' exonuclease DinG"/>
    <property type="match status" value="1"/>
</dbReference>
<dbReference type="SMART" id="SM00479">
    <property type="entry name" value="EXOIII"/>
    <property type="match status" value="1"/>
</dbReference>
<dbReference type="GO" id="GO:0008773">
    <property type="term" value="F:[protein-PII] uridylyltransferase activity"/>
    <property type="evidence" value="ECO:0007669"/>
    <property type="project" value="InterPro"/>
</dbReference>
<dbReference type="eggNOG" id="COG0847">
    <property type="taxonomic scope" value="Bacteria"/>
</dbReference>
<organism evidence="5">
    <name type="scientific">Chelativorans sp. (strain BNC1)</name>
    <dbReference type="NCBI Taxonomy" id="266779"/>
    <lineage>
        <taxon>Bacteria</taxon>
        <taxon>Pseudomonadati</taxon>
        <taxon>Pseudomonadota</taxon>
        <taxon>Alphaproteobacteria</taxon>
        <taxon>Hyphomicrobiales</taxon>
        <taxon>Phyllobacteriaceae</taxon>
        <taxon>Chelativorans</taxon>
    </lineage>
</organism>
<dbReference type="SUPFAM" id="SSF54631">
    <property type="entry name" value="CBS-domain pair"/>
    <property type="match status" value="1"/>
</dbReference>
<dbReference type="Pfam" id="PF00571">
    <property type="entry name" value="CBS"/>
    <property type="match status" value="2"/>
</dbReference>
<sequence length="498" mass="53340">MQPDVGAIPLIALDAVAFDTETTGLDTRTARVVQVAGVAISRGAVRQDESFESLVHPGMSIPPDSIRIHGITDGMLREAPAFAAVWRSFEMFRGVRPLIGYAVGFDLAIIEREAARAGIRRKRPRTLCVRTLSRIVNRDLRGHSLEALAAWLGFEIIGRHQALDDAMAAAKVFTGLLPRLQAMGIRTFAEAERASLQLAREQDEQAKAGWADPFLRPVPQPFAAIDPFAYQHRVGDLMATPPIFVRHETSLRSVIGLMAERRVGSVLVSGAGEVGHPTGAYGILTERDVLRLLAADGGNVFERLTGELASRPLISIRAQAFAYRAIGRMNRLGIRHLGVHDDDGGLVGVISARDLLRLRASAAIQLDDAIDAARSDADMAAAWASLPSVASVLVAEKIEARTVAEIVSEELRAITRRAAILAEEEMKIVGLGDPPSRYAVLVLGSAGRARACLPPTRTMPSFSSGARRAGRRIGGSAPLVGGSLPFSIRPGSPIARAA</sequence>
<dbReference type="HOGENOM" id="CLU_547138_0_0_5"/>
<dbReference type="SMART" id="SM00116">
    <property type="entry name" value="CBS"/>
    <property type="match status" value="2"/>
</dbReference>
<evidence type="ECO:0000256" key="2">
    <source>
        <dbReference type="ARBA" id="ARBA00026073"/>
    </source>
</evidence>
<dbReference type="GO" id="GO:0008408">
    <property type="term" value="F:3'-5' exonuclease activity"/>
    <property type="evidence" value="ECO:0007669"/>
    <property type="project" value="TreeGrafter"/>
</dbReference>
<evidence type="ECO:0000256" key="1">
    <source>
        <dbReference type="ARBA" id="ARBA00025483"/>
    </source>
</evidence>
<dbReference type="Gene3D" id="3.10.580.10">
    <property type="entry name" value="CBS-domain"/>
    <property type="match status" value="1"/>
</dbReference>
<protein>
    <submittedName>
        <fullName evidence="5">DNA polymerase III, epsilon subunit</fullName>
    </submittedName>
</protein>
<dbReference type="GO" id="GO:0045004">
    <property type="term" value="P:DNA replication proofreading"/>
    <property type="evidence" value="ECO:0007669"/>
    <property type="project" value="TreeGrafter"/>
</dbReference>